<dbReference type="Pfam" id="PF01740">
    <property type="entry name" value="STAS"/>
    <property type="match status" value="1"/>
</dbReference>
<dbReference type="CDD" id="cd07042">
    <property type="entry name" value="STAS_SulP_like_sulfate_transporter"/>
    <property type="match status" value="1"/>
</dbReference>
<dbReference type="Pfam" id="PF00916">
    <property type="entry name" value="Sulfate_transp"/>
    <property type="match status" value="1"/>
</dbReference>
<proteinExistence type="predicted"/>
<feature type="transmembrane region" description="Helical" evidence="6">
    <location>
        <begin position="123"/>
        <end position="141"/>
    </location>
</feature>
<evidence type="ECO:0000256" key="3">
    <source>
        <dbReference type="ARBA" id="ARBA00022989"/>
    </source>
</evidence>
<gene>
    <name evidence="8" type="ORF">OT_ostta09g00770</name>
</gene>
<reference evidence="8 9" key="2">
    <citation type="journal article" date="2014" name="BMC Genomics">
        <title>An improved genome of the model marine alga Ostreococcus tauri unfolds by assessing Illumina de novo assemblies.</title>
        <authorList>
            <person name="Blanc-Mathieu R."/>
            <person name="Verhelst B."/>
            <person name="Derelle E."/>
            <person name="Rombauts S."/>
            <person name="Bouget F.Y."/>
            <person name="Carre I."/>
            <person name="Chateau A."/>
            <person name="Eyre-Walker A."/>
            <person name="Grimsley N."/>
            <person name="Moreau H."/>
            <person name="Piegu B."/>
            <person name="Rivals E."/>
            <person name="Schackwitz W."/>
            <person name="Van de Peer Y."/>
            <person name="Piganeau G."/>
        </authorList>
    </citation>
    <scope>NUCLEOTIDE SEQUENCE [LARGE SCALE GENOMIC DNA]</scope>
    <source>
        <strain evidence="9">OTTH 0595 / CCAP 157/2 / RCC745</strain>
    </source>
</reference>
<dbReference type="RefSeq" id="XP_022839563.1">
    <property type="nucleotide sequence ID" value="XM_022983284.1"/>
</dbReference>
<feature type="transmembrane region" description="Helical" evidence="6">
    <location>
        <begin position="91"/>
        <end position="111"/>
    </location>
</feature>
<evidence type="ECO:0000256" key="4">
    <source>
        <dbReference type="ARBA" id="ARBA00023136"/>
    </source>
</evidence>
<name>A0A090N3Z0_OSTTA</name>
<feature type="region of interest" description="Disordered" evidence="5">
    <location>
        <begin position="1"/>
        <end position="20"/>
    </location>
</feature>
<comment type="subcellular location">
    <subcellularLocation>
        <location evidence="1">Membrane</location>
        <topology evidence="1">Multi-pass membrane protein</topology>
    </subcellularLocation>
</comment>
<dbReference type="InterPro" id="IPR036513">
    <property type="entry name" value="STAS_dom_sf"/>
</dbReference>
<dbReference type="Proteomes" id="UP000009170">
    <property type="component" value="Unassembled WGS sequence"/>
</dbReference>
<feature type="transmembrane region" description="Helical" evidence="6">
    <location>
        <begin position="415"/>
        <end position="446"/>
    </location>
</feature>
<organism evidence="8 9">
    <name type="scientific">Ostreococcus tauri</name>
    <name type="common">Marine green alga</name>
    <dbReference type="NCBI Taxonomy" id="70448"/>
    <lineage>
        <taxon>Eukaryota</taxon>
        <taxon>Viridiplantae</taxon>
        <taxon>Chlorophyta</taxon>
        <taxon>Mamiellophyceae</taxon>
        <taxon>Mamiellales</taxon>
        <taxon>Bathycoccaceae</taxon>
        <taxon>Ostreococcus</taxon>
    </lineage>
</organism>
<keyword evidence="3 6" id="KW-1133">Transmembrane helix</keyword>
<dbReference type="PANTHER" id="PTHR43310:SF1">
    <property type="entry name" value="SULFATE TRANSPORTER YBAR-RELATED"/>
    <property type="match status" value="1"/>
</dbReference>
<dbReference type="FunCoup" id="A0A090N3Z0">
    <property type="interactions" value="803"/>
</dbReference>
<feature type="transmembrane region" description="Helical" evidence="6">
    <location>
        <begin position="201"/>
        <end position="223"/>
    </location>
</feature>
<dbReference type="PANTHER" id="PTHR43310">
    <property type="entry name" value="SULFATE TRANSPORTER YBAR-RELATED"/>
    <property type="match status" value="1"/>
</dbReference>
<feature type="transmembrane region" description="Helical" evidence="6">
    <location>
        <begin position="358"/>
        <end position="378"/>
    </location>
</feature>
<sequence length="598" mass="62294">MATRAVTRASVGDGTTRAVPPRARAGAVRRVRASERVVMLTSWCDGTTRARRGRTVTRATATTARVGERAGALSQVLSGITVSLAMVPESLAFTFVAGVSPIVGLHAAALMGLCTALLGAQPGVISGAAGATAVVFAPLVASHGVEYLFAAVTLVGAMQCACGAARLGKFIRLVPQPCMIGFVNGLAIVIGMSQLETFSGLSGSSLATTAGLTALTMALIRIIPKLSFVPKAIPAPLLAIASCATLTNALKISTKTVGDVAPVSGSLPSLHLPNVPLTFETLTVIAPYALSVAAVGLIETLLTQQLVDDVTEKRTATHTECIAQGVGNLVNGAFGAMGGCAMIGQSMINVNSGGRTRVAGVTCALAILSYVSFGASFIERIPMAALTGTMLCLVLDIFDWTSFSRIQKIPKTDAVVLALVTGVTVATNLAVAVFAGVVLSALGFAWKSSQRIIVSRSEIRGVNNSEALCELSGPLFFGSVQSFTEKLDPRNESANRVILDFAQSKVWDSSALTAIDELSDKYRSLGKKLTLRGLSPDCTKLLTRAGDLVEIDVDADPVYAIGMDYDTRQLEGTTEALAGTNRQLTLAEEKALKRQYNQ</sequence>
<protein>
    <submittedName>
        <fullName evidence="8">Sulphate transporter</fullName>
    </submittedName>
</protein>
<evidence type="ECO:0000256" key="6">
    <source>
        <dbReference type="SAM" id="Phobius"/>
    </source>
</evidence>
<keyword evidence="2 6" id="KW-0812">Transmembrane</keyword>
<dbReference type="EMBL" id="CAID01000009">
    <property type="protein sequence ID" value="CEF98953.1"/>
    <property type="molecule type" value="Genomic_DNA"/>
</dbReference>
<dbReference type="InterPro" id="IPR011547">
    <property type="entry name" value="SLC26A/SulP_dom"/>
</dbReference>
<evidence type="ECO:0000259" key="7">
    <source>
        <dbReference type="PROSITE" id="PS50801"/>
    </source>
</evidence>
<evidence type="ECO:0000256" key="1">
    <source>
        <dbReference type="ARBA" id="ARBA00004141"/>
    </source>
</evidence>
<dbReference type="KEGG" id="ota:OT_ostta09g00770"/>
<evidence type="ECO:0000256" key="5">
    <source>
        <dbReference type="SAM" id="MobiDB-lite"/>
    </source>
</evidence>
<dbReference type="STRING" id="70448.A0A090N3Z0"/>
<comment type="caution">
    <text evidence="8">The sequence shown here is derived from an EMBL/GenBank/DDBJ whole genome shotgun (WGS) entry which is preliminary data.</text>
</comment>
<dbReference type="SUPFAM" id="SSF52091">
    <property type="entry name" value="SpoIIaa-like"/>
    <property type="match status" value="1"/>
</dbReference>
<dbReference type="OrthoDB" id="288203at2759"/>
<dbReference type="GO" id="GO:0016020">
    <property type="term" value="C:membrane"/>
    <property type="evidence" value="ECO:0007669"/>
    <property type="project" value="UniProtKB-SubCell"/>
</dbReference>
<dbReference type="InParanoid" id="A0A090N3Z0"/>
<feature type="domain" description="STAS" evidence="7">
    <location>
        <begin position="470"/>
        <end position="546"/>
    </location>
</feature>
<dbReference type="InterPro" id="IPR002645">
    <property type="entry name" value="STAS_dom"/>
</dbReference>
<evidence type="ECO:0000256" key="2">
    <source>
        <dbReference type="ARBA" id="ARBA00022692"/>
    </source>
</evidence>
<dbReference type="PROSITE" id="PS50801">
    <property type="entry name" value="STAS"/>
    <property type="match status" value="1"/>
</dbReference>
<feature type="transmembrane region" description="Helical" evidence="6">
    <location>
        <begin position="177"/>
        <end position="195"/>
    </location>
</feature>
<keyword evidence="4 6" id="KW-0472">Membrane</keyword>
<reference evidence="9" key="1">
    <citation type="journal article" date="2006" name="Proc. Natl. Acad. Sci. U.S.A.">
        <title>Genome analysis of the smallest free-living eukaryote Ostreococcus tauri unveils many unique features.</title>
        <authorList>
            <person name="Derelle E."/>
            <person name="Ferraz C."/>
            <person name="Rombauts S."/>
            <person name="Rouze P."/>
            <person name="Worden A.Z."/>
            <person name="Robbens S."/>
            <person name="Partensky F."/>
            <person name="Degroeve S."/>
            <person name="Echeynie S."/>
            <person name="Cooke R."/>
            <person name="Saeys Y."/>
            <person name="Wuyts J."/>
            <person name="Jabbari K."/>
            <person name="Bowler C."/>
            <person name="Panaud O."/>
            <person name="Piegu B."/>
            <person name="Ball S.G."/>
            <person name="Ral J.-P."/>
            <person name="Bouget F.-Y."/>
            <person name="Piganeau G."/>
            <person name="De Baets B."/>
            <person name="Picard A."/>
            <person name="Delseny M."/>
            <person name="Demaille J."/>
            <person name="Van de Peer Y."/>
            <person name="Moreau H."/>
        </authorList>
    </citation>
    <scope>NUCLEOTIDE SEQUENCE [LARGE SCALE GENOMIC DNA]</scope>
    <source>
        <strain evidence="9">OTTH 0595 / CCAP 157/2 / RCC745</strain>
    </source>
</reference>
<evidence type="ECO:0000313" key="9">
    <source>
        <dbReference type="Proteomes" id="UP000009170"/>
    </source>
</evidence>
<dbReference type="Gene3D" id="3.30.750.24">
    <property type="entry name" value="STAS domain"/>
    <property type="match status" value="1"/>
</dbReference>
<accession>A0A090N3Z0</accession>
<keyword evidence="9" id="KW-1185">Reference proteome</keyword>
<dbReference type="InterPro" id="IPR052706">
    <property type="entry name" value="Membrane-Transporter-like"/>
</dbReference>
<dbReference type="GeneID" id="9831937"/>
<dbReference type="AlphaFoldDB" id="A0A090N3Z0"/>
<evidence type="ECO:0000313" key="8">
    <source>
        <dbReference type="EMBL" id="CEF98953.1"/>
    </source>
</evidence>